<keyword evidence="3" id="KW-1188">Viral release from host cell</keyword>
<keyword evidence="5" id="KW-0231">Viral genome packaging</keyword>
<name>A0A6M3KUL5_9ZZZZ</name>
<proteinExistence type="predicted"/>
<dbReference type="InterPro" id="IPR020991">
    <property type="entry name" value="Connector_podovirus"/>
</dbReference>
<keyword evidence="2" id="KW-1162">Viral penetration into host cytoplasm</keyword>
<evidence type="ECO:0000256" key="2">
    <source>
        <dbReference type="ARBA" id="ARBA00022595"/>
    </source>
</evidence>
<evidence type="ECO:0000256" key="5">
    <source>
        <dbReference type="ARBA" id="ARBA00023219"/>
    </source>
</evidence>
<comment type="subcellular location">
    <subcellularLocation>
        <location evidence="1">Virion</location>
    </subcellularLocation>
</comment>
<evidence type="ECO:0000256" key="4">
    <source>
        <dbReference type="ARBA" id="ARBA00022844"/>
    </source>
</evidence>
<organism evidence="7">
    <name type="scientific">viral metagenome</name>
    <dbReference type="NCBI Taxonomy" id="1070528"/>
    <lineage>
        <taxon>unclassified sequences</taxon>
        <taxon>metagenomes</taxon>
        <taxon>organismal metagenomes</taxon>
    </lineage>
</organism>
<accession>A0A6M3KUL5</accession>
<evidence type="ECO:0000256" key="1">
    <source>
        <dbReference type="ARBA" id="ARBA00004328"/>
    </source>
</evidence>
<dbReference type="AlphaFoldDB" id="A0A6M3KUL5"/>
<dbReference type="GO" id="GO:0044423">
    <property type="term" value="C:virion component"/>
    <property type="evidence" value="ECO:0007669"/>
    <property type="project" value="UniProtKB-KW"/>
</dbReference>
<protein>
    <submittedName>
        <fullName evidence="7">Putative head tail connector protein</fullName>
    </submittedName>
</protein>
<dbReference type="Pfam" id="PF12236">
    <property type="entry name" value="Head-tail_con"/>
    <property type="match status" value="1"/>
</dbReference>
<reference evidence="7" key="1">
    <citation type="submission" date="2020-03" db="EMBL/GenBank/DDBJ databases">
        <title>The deep terrestrial virosphere.</title>
        <authorList>
            <person name="Holmfeldt K."/>
            <person name="Nilsson E."/>
            <person name="Simone D."/>
            <person name="Lopez-Fernandez M."/>
            <person name="Wu X."/>
            <person name="de Brujin I."/>
            <person name="Lundin D."/>
            <person name="Andersson A."/>
            <person name="Bertilsson S."/>
            <person name="Dopson M."/>
        </authorList>
    </citation>
    <scope>NUCLEOTIDE SEQUENCE</scope>
    <source>
        <strain evidence="7">MM415B02272</strain>
    </source>
</reference>
<evidence type="ECO:0000313" key="7">
    <source>
        <dbReference type="EMBL" id="QJA85135.1"/>
    </source>
</evidence>
<sequence length="583" mass="65400">MLDWQEKSDLEIAKFCVSQQGRFEKVREAYEPMYEAGMKLFQPRRYDLSQLRKTARTAKQKKEQYGVGVYNQRPALALSKFATGSTGNMVSRDEEDPWWLQFVSEKQAMMQVDEVKQYMQNSAEQVKFGFNQSTFYQEFPMLMADAGVTYGGMTAEAPKDQDRLIFLTRHPADHWVGLDRFGQVIADHFKLKMTAYDIYHDKEFGKTTGADGKSVLPADLVKKAGGGEGMDPFTEYDVLHCIYKNTKPRPGSLNYLDKPYIMFYVLIQGRDKGPVLLSKEGSDWGVINLRIGATLGDAYPLTMALDAMTGGCYGNLLAKYKLMSAHLSVQPPRRASKTLRDQIMANNLNPASTTWIDDPKEIIEYLRDAGAKWPIADAELAEINAVVDDVFHVRFFELLTGGERTPNITAYHVGQMVSEKVPMLSPIIDASQDAVLEPASSIVWAYETMAGRMPEPPDILLEATGGKVLNHYMGRLAQLRRTLRQNSGTLEILQICEIFQKLWPSSLAKIRHFEFIERACLQRGAAQSLFHTDAEMDQIEAGMAEKENMEMQLQAAERLGKIIPGMGKGIEANSPAAMMTGAA</sequence>
<evidence type="ECO:0000256" key="3">
    <source>
        <dbReference type="ARBA" id="ARBA00022612"/>
    </source>
</evidence>
<evidence type="ECO:0000256" key="6">
    <source>
        <dbReference type="ARBA" id="ARBA00023296"/>
    </source>
</evidence>
<gene>
    <name evidence="7" type="ORF">MM415B02272_0008</name>
</gene>
<keyword evidence="6" id="KW-1160">Virus entry into host cell</keyword>
<keyword evidence="4" id="KW-0946">Virion</keyword>
<dbReference type="EMBL" id="MT142556">
    <property type="protein sequence ID" value="QJA85135.1"/>
    <property type="molecule type" value="Genomic_DNA"/>
</dbReference>
<dbReference type="GO" id="GO:0046718">
    <property type="term" value="P:symbiont entry into host cell"/>
    <property type="evidence" value="ECO:0007669"/>
    <property type="project" value="UniProtKB-KW"/>
</dbReference>